<organism evidence="2 3">
    <name type="scientific">Pontoporia blainvillei</name>
    <name type="common">Franciscana</name>
    <name type="synonym">Delphinus blainvillei</name>
    <dbReference type="NCBI Taxonomy" id="48723"/>
    <lineage>
        <taxon>Eukaryota</taxon>
        <taxon>Metazoa</taxon>
        <taxon>Chordata</taxon>
        <taxon>Craniata</taxon>
        <taxon>Vertebrata</taxon>
        <taxon>Euteleostomi</taxon>
        <taxon>Mammalia</taxon>
        <taxon>Eutheria</taxon>
        <taxon>Laurasiatheria</taxon>
        <taxon>Artiodactyla</taxon>
        <taxon>Whippomorpha</taxon>
        <taxon>Cetacea</taxon>
        <taxon>Odontoceti</taxon>
        <taxon>Pontoporiidae</taxon>
        <taxon>Pontoporia</taxon>
    </lineage>
</organism>
<keyword evidence="2" id="KW-0808">Transferase</keyword>
<comment type="caution">
    <text evidence="2">The sequence shown here is derived from an EMBL/GenBank/DDBJ whole genome shotgun (WGS) entry which is preliminary data.</text>
</comment>
<accession>A0ABX0S044</accession>
<sequence length="221" mass="24014">MADAGSGVRGTLLQLQESLSAADRCGAAVASCQLLRGLGQECVLSSGPALLGGGKFRDCREEALKFLCVFLEKIGQKITHYSLDIKNTCTSVYTKDKAAKCKIPALELLIKLLQTLRSSSLMDEFRVGELFSKFYGELALKTKIPDTVLEKIYELLGVLGEVHPSEMVNNSDKLFRAFLGELKTQMTSTVREPKLPVLAGCLKGLASLLCNFTKSMEEGIA</sequence>
<keyword evidence="2" id="KW-0418">Kinase</keyword>
<evidence type="ECO:0000259" key="1">
    <source>
        <dbReference type="Pfam" id="PF20500"/>
    </source>
</evidence>
<feature type="domain" description="DNA-PKcs N-terminal" evidence="1">
    <location>
        <begin position="55"/>
        <end position="219"/>
    </location>
</feature>
<keyword evidence="3" id="KW-1185">Reference proteome</keyword>
<proteinExistence type="predicted"/>
<protein>
    <submittedName>
        <fullName evidence="2">DNA-dependent protein kinase catalytic subunit</fullName>
    </submittedName>
</protein>
<dbReference type="SUPFAM" id="SSF48371">
    <property type="entry name" value="ARM repeat"/>
    <property type="match status" value="1"/>
</dbReference>
<evidence type="ECO:0000313" key="2">
    <source>
        <dbReference type="EMBL" id="NIG58483.1"/>
    </source>
</evidence>
<reference evidence="2" key="1">
    <citation type="submission" date="2018-05" db="EMBL/GenBank/DDBJ databases">
        <authorList>
            <person name="Pedro S.L.S."/>
            <person name="Freitas R.C."/>
            <person name="Barreto A.S."/>
            <person name="Lima A.O.S."/>
        </authorList>
    </citation>
    <scope>NUCLEOTIDE SEQUENCE</scope>
    <source>
        <strain evidence="2">BP203</strain>
        <tissue evidence="2">Muscle</tissue>
    </source>
</reference>
<evidence type="ECO:0000313" key="3">
    <source>
        <dbReference type="Proteomes" id="UP001165941"/>
    </source>
</evidence>
<gene>
    <name evidence="2" type="ORF">BU61_5706</name>
</gene>
<dbReference type="InterPro" id="IPR046804">
    <property type="entry name" value="DNA-PKcs_N"/>
</dbReference>
<dbReference type="Pfam" id="PF20500">
    <property type="entry name" value="DNA-PKcs_N"/>
    <property type="match status" value="1"/>
</dbReference>
<dbReference type="GO" id="GO:0016301">
    <property type="term" value="F:kinase activity"/>
    <property type="evidence" value="ECO:0007669"/>
    <property type="project" value="UniProtKB-KW"/>
</dbReference>
<name>A0ABX0S044_PONBL</name>
<dbReference type="Proteomes" id="UP001165941">
    <property type="component" value="Unassembled WGS sequence"/>
</dbReference>
<dbReference type="EMBL" id="PGGH01042384">
    <property type="protein sequence ID" value="NIG58483.1"/>
    <property type="molecule type" value="Genomic_DNA"/>
</dbReference>
<dbReference type="InterPro" id="IPR016024">
    <property type="entry name" value="ARM-type_fold"/>
</dbReference>